<evidence type="ECO:0000313" key="6">
    <source>
        <dbReference type="Proteomes" id="UP001327957"/>
    </source>
</evidence>
<dbReference type="PANTHER" id="PTHR47706">
    <property type="entry name" value="NMRA-LIKE FAMILY PROTEIN"/>
    <property type="match status" value="1"/>
</dbReference>
<dbReference type="GO" id="GO:0016491">
    <property type="term" value="F:oxidoreductase activity"/>
    <property type="evidence" value="ECO:0007669"/>
    <property type="project" value="UniProtKB-KW"/>
</dbReference>
<protein>
    <submittedName>
        <fullName evidence="5">NmrA-like family protein</fullName>
    </submittedName>
</protein>
<keyword evidence="3" id="KW-0560">Oxidoreductase</keyword>
<dbReference type="Gene3D" id="3.40.50.720">
    <property type="entry name" value="NAD(P)-binding Rossmann-like Domain"/>
    <property type="match status" value="1"/>
</dbReference>
<keyword evidence="2" id="KW-0521">NADP</keyword>
<dbReference type="InterPro" id="IPR036291">
    <property type="entry name" value="NAD(P)-bd_dom_sf"/>
</dbReference>
<dbReference type="InterPro" id="IPR051609">
    <property type="entry name" value="NmrA/Isoflavone_reductase-like"/>
</dbReference>
<dbReference type="PANTHER" id="PTHR47706:SF4">
    <property type="entry name" value="NMRA-LIKE DOMAIN-CONTAINING PROTEIN"/>
    <property type="match status" value="1"/>
</dbReference>
<dbReference type="InterPro" id="IPR008030">
    <property type="entry name" value="NmrA-like"/>
</dbReference>
<reference evidence="5 6" key="1">
    <citation type="submission" date="2023-04" db="EMBL/GenBank/DDBJ databases">
        <title>Colletotrichum tabacum stain YC1 causing leaf anthracnose on Nicotiana tabacum(L.) cv.</title>
        <authorList>
            <person name="Ji Z."/>
            <person name="Wang M."/>
            <person name="Zhang J."/>
            <person name="Wang N."/>
            <person name="Zhou Z."/>
        </authorList>
    </citation>
    <scope>NUCLEOTIDE SEQUENCE [LARGE SCALE GENOMIC DNA]</scope>
    <source>
        <strain evidence="5 6">YC1</strain>
    </source>
</reference>
<feature type="domain" description="NmrA-like" evidence="4">
    <location>
        <begin position="3"/>
        <end position="259"/>
    </location>
</feature>
<gene>
    <name evidence="5" type="ORF">QIS74_13501</name>
</gene>
<dbReference type="SUPFAM" id="SSF51735">
    <property type="entry name" value="NAD(P)-binding Rossmann-fold domains"/>
    <property type="match status" value="1"/>
</dbReference>
<proteinExistence type="inferred from homology"/>
<dbReference type="EMBL" id="JASAOK010000054">
    <property type="protein sequence ID" value="KAK6207013.1"/>
    <property type="molecule type" value="Genomic_DNA"/>
</dbReference>
<organism evidence="5 6">
    <name type="scientific">Colletotrichum tabaci</name>
    <dbReference type="NCBI Taxonomy" id="1209068"/>
    <lineage>
        <taxon>Eukaryota</taxon>
        <taxon>Fungi</taxon>
        <taxon>Dikarya</taxon>
        <taxon>Ascomycota</taxon>
        <taxon>Pezizomycotina</taxon>
        <taxon>Sordariomycetes</taxon>
        <taxon>Hypocreomycetidae</taxon>
        <taxon>Glomerellales</taxon>
        <taxon>Glomerellaceae</taxon>
        <taxon>Colletotrichum</taxon>
        <taxon>Colletotrichum destructivum species complex</taxon>
    </lineage>
</organism>
<evidence type="ECO:0000256" key="1">
    <source>
        <dbReference type="ARBA" id="ARBA00005725"/>
    </source>
</evidence>
<accession>A0AAV9SU25</accession>
<dbReference type="AlphaFoldDB" id="A0AAV9SU25"/>
<sequence length="344" mass="37949">MSIAIAGGTGGLGRALVDGILAKGKHKVVVLTRKVSGIPDINANVRFVVVDYSNVDSLVLVLEEHNVDTVISTVNNITGENQSELNLIEAAERSKTTNRFVPSYFGIPYLPEQYEAFLPAIAKKTALEALKKTSLDWTAVYNGFFLDYFGTPRVKSYMDDVAFFVDLANNVASIPGSGNVPVVFTHTSDVARFIAEFLEHPNWRPESYIIGDRVTFNEVVRMAEDVKGTKFTVFYNSVESLKANVMVELPAHREVYKMYPKEMLHSFLVPFGLECERGQANLKPVHTLNDDFPHIKPVSFLKPSQDVPSQLFGVPAVPGLQAGSRGSARPAYLRIRPIAEKATA</sequence>
<dbReference type="Proteomes" id="UP001327957">
    <property type="component" value="Unassembled WGS sequence"/>
</dbReference>
<evidence type="ECO:0000256" key="2">
    <source>
        <dbReference type="ARBA" id="ARBA00022857"/>
    </source>
</evidence>
<keyword evidence="6" id="KW-1185">Reference proteome</keyword>
<comment type="similarity">
    <text evidence="1">Belongs to the NmrA-type oxidoreductase family. Isoflavone reductase subfamily.</text>
</comment>
<name>A0AAV9SU25_9PEZI</name>
<evidence type="ECO:0000259" key="4">
    <source>
        <dbReference type="Pfam" id="PF05368"/>
    </source>
</evidence>
<dbReference type="Pfam" id="PF05368">
    <property type="entry name" value="NmrA"/>
    <property type="match status" value="1"/>
</dbReference>
<evidence type="ECO:0000313" key="5">
    <source>
        <dbReference type="EMBL" id="KAK6207013.1"/>
    </source>
</evidence>
<comment type="caution">
    <text evidence="5">The sequence shown here is derived from an EMBL/GenBank/DDBJ whole genome shotgun (WGS) entry which is preliminary data.</text>
</comment>
<evidence type="ECO:0000256" key="3">
    <source>
        <dbReference type="ARBA" id="ARBA00023002"/>
    </source>
</evidence>
<dbReference type="Gene3D" id="3.90.25.10">
    <property type="entry name" value="UDP-galactose 4-epimerase, domain 1"/>
    <property type="match status" value="1"/>
</dbReference>